<gene>
    <name evidence="2" type="ORF">FHW16_001127</name>
</gene>
<dbReference type="Pfam" id="PF13400">
    <property type="entry name" value="Tad"/>
    <property type="match status" value="1"/>
</dbReference>
<sequence length="337" mass="36461">MKKIKKFLKDKSGATAITFGLLLVPLLGATSLAISYNNASNQRSDLQNAADAAVLWGASTYKGNNLDDVKVRIQKSLHANIPDFDSSSVTYNVTVTEDVPARIKLAVARPLRTAFMQVLNQSSTTISATSTASGALTPEEASIQVTNVKGTYYKKISIIVVAADGKQQEMGSVEYTYVNGVGTANPKIGSAPMTFKLGTYNSFYFTMIVKKDGCPIGTAPKYILFKGDICSATNDPSAQLTPMPDNLTFNQEKAFKASAKAFLVRSDRANDAWRFVADGGQSTKEEEKAPILMNDLMNCKGLTQKHGWEDGGGGTPDFEYTLKTGCTYDYSKVRLTQ</sequence>
<evidence type="ECO:0000259" key="1">
    <source>
        <dbReference type="Pfam" id="PF13400"/>
    </source>
</evidence>
<dbReference type="Proteomes" id="UP000549052">
    <property type="component" value="Unassembled WGS sequence"/>
</dbReference>
<dbReference type="InterPro" id="IPR028087">
    <property type="entry name" value="Tad_N"/>
</dbReference>
<comment type="caution">
    <text evidence="2">The sequence shown here is derived from an EMBL/GenBank/DDBJ whole genome shotgun (WGS) entry which is preliminary data.</text>
</comment>
<dbReference type="RefSeq" id="WP_182548113.1">
    <property type="nucleotide sequence ID" value="NZ_JACGXN010000001.1"/>
</dbReference>
<organism evidence="2 3">
    <name type="scientific">Phyllobacterium myrsinacearum</name>
    <dbReference type="NCBI Taxonomy" id="28101"/>
    <lineage>
        <taxon>Bacteria</taxon>
        <taxon>Pseudomonadati</taxon>
        <taxon>Pseudomonadota</taxon>
        <taxon>Alphaproteobacteria</taxon>
        <taxon>Hyphomicrobiales</taxon>
        <taxon>Phyllobacteriaceae</taxon>
        <taxon>Phyllobacterium</taxon>
    </lineage>
</organism>
<keyword evidence="3" id="KW-1185">Reference proteome</keyword>
<feature type="domain" description="Putative Flp pilus-assembly TadG-like N-terminal" evidence="1">
    <location>
        <begin position="13"/>
        <end position="59"/>
    </location>
</feature>
<proteinExistence type="predicted"/>
<reference evidence="2 3" key="1">
    <citation type="submission" date="2020-07" db="EMBL/GenBank/DDBJ databases">
        <title>Genomic Encyclopedia of Type Strains, Phase IV (KMG-V): Genome sequencing to study the core and pangenomes of soil and plant-associated prokaryotes.</title>
        <authorList>
            <person name="Whitman W."/>
        </authorList>
    </citation>
    <scope>NUCLEOTIDE SEQUENCE [LARGE SCALE GENOMIC DNA]</scope>
    <source>
        <strain evidence="2 3">AN3</strain>
    </source>
</reference>
<dbReference type="EMBL" id="JACGXN010000001">
    <property type="protein sequence ID" value="MBA8877445.1"/>
    <property type="molecule type" value="Genomic_DNA"/>
</dbReference>
<dbReference type="AlphaFoldDB" id="A0A839EGM2"/>
<accession>A0A839EGM2</accession>
<name>A0A839EGM2_9HYPH</name>
<evidence type="ECO:0000313" key="2">
    <source>
        <dbReference type="EMBL" id="MBA8877445.1"/>
    </source>
</evidence>
<evidence type="ECO:0000313" key="3">
    <source>
        <dbReference type="Proteomes" id="UP000549052"/>
    </source>
</evidence>
<protein>
    <submittedName>
        <fullName evidence="2">Flp pilus assembly protein TadG</fullName>
    </submittedName>
</protein>